<feature type="transmembrane region" description="Helical" evidence="8">
    <location>
        <begin position="223"/>
        <end position="244"/>
    </location>
</feature>
<evidence type="ECO:0000256" key="3">
    <source>
        <dbReference type="ARBA" id="ARBA00022692"/>
    </source>
</evidence>
<dbReference type="InterPro" id="IPR011047">
    <property type="entry name" value="Quinoprotein_ADH-like_sf"/>
</dbReference>
<feature type="transmembrane region" description="Helical" evidence="8">
    <location>
        <begin position="57"/>
        <end position="83"/>
    </location>
</feature>
<keyword evidence="5 8" id="KW-0472">Membrane</keyword>
<dbReference type="InterPro" id="IPR001626">
    <property type="entry name" value="ABC_TroCD"/>
</dbReference>
<evidence type="ECO:0000256" key="2">
    <source>
        <dbReference type="ARBA" id="ARBA00008034"/>
    </source>
</evidence>
<keyword evidence="4 8" id="KW-1133">Transmembrane helix</keyword>
<name>A0A1H6JH42_MYCRU</name>
<evidence type="ECO:0000313" key="10">
    <source>
        <dbReference type="Proteomes" id="UP000182915"/>
    </source>
</evidence>
<comment type="similarity">
    <text evidence="2 6">Belongs to the ABC-3 integral membrane protein family.</text>
</comment>
<dbReference type="Proteomes" id="UP000182915">
    <property type="component" value="Chromosome I"/>
</dbReference>
<comment type="subcellular location">
    <subcellularLocation>
        <location evidence="6">Cell membrane</location>
        <topology evidence="6">Multi-pass membrane protein</topology>
    </subcellularLocation>
    <subcellularLocation>
        <location evidence="1">Membrane</location>
        <topology evidence="1">Multi-pass membrane protein</topology>
    </subcellularLocation>
</comment>
<gene>
    <name evidence="9" type="ORF">SAMN04489835_2022</name>
</gene>
<keyword evidence="6" id="KW-0813">Transport</keyword>
<dbReference type="NCBIfam" id="NF040871">
    <property type="entry name" value="AztB"/>
    <property type="match status" value="1"/>
</dbReference>
<evidence type="ECO:0000313" key="9">
    <source>
        <dbReference type="EMBL" id="SEH61269.1"/>
    </source>
</evidence>
<dbReference type="OrthoDB" id="60524at2"/>
<dbReference type="SUPFAM" id="SSF81345">
    <property type="entry name" value="ABC transporter involved in vitamin B12 uptake, BtuC"/>
    <property type="match status" value="1"/>
</dbReference>
<dbReference type="Gene3D" id="1.10.3470.10">
    <property type="entry name" value="ABC transporter involved in vitamin B12 uptake, BtuC"/>
    <property type="match status" value="1"/>
</dbReference>
<organism evidence="9 10">
    <name type="scientific">Mycolicibacterium rutilum</name>
    <name type="common">Mycobacterium rutilum</name>
    <dbReference type="NCBI Taxonomy" id="370526"/>
    <lineage>
        <taxon>Bacteria</taxon>
        <taxon>Bacillati</taxon>
        <taxon>Actinomycetota</taxon>
        <taxon>Actinomycetes</taxon>
        <taxon>Mycobacteriales</taxon>
        <taxon>Mycobacteriaceae</taxon>
        <taxon>Mycolicibacterium</taxon>
    </lineage>
</organism>
<dbReference type="Pfam" id="PF00950">
    <property type="entry name" value="ABC-3"/>
    <property type="match status" value="1"/>
</dbReference>
<dbReference type="GO" id="GO:0043190">
    <property type="term" value="C:ATP-binding cassette (ABC) transporter complex"/>
    <property type="evidence" value="ECO:0007669"/>
    <property type="project" value="InterPro"/>
</dbReference>
<feature type="transmembrane region" description="Helical" evidence="8">
    <location>
        <begin position="250"/>
        <end position="269"/>
    </location>
</feature>
<evidence type="ECO:0000256" key="8">
    <source>
        <dbReference type="SAM" id="Phobius"/>
    </source>
</evidence>
<reference evidence="10" key="1">
    <citation type="submission" date="2016-10" db="EMBL/GenBank/DDBJ databases">
        <authorList>
            <person name="Varghese N."/>
            <person name="Submissions S."/>
        </authorList>
    </citation>
    <scope>NUCLEOTIDE SEQUENCE [LARGE SCALE GENOMIC DNA]</scope>
    <source>
        <strain evidence="10">DSM 45405</strain>
    </source>
</reference>
<feature type="transmembrane region" description="Helical" evidence="8">
    <location>
        <begin position="95"/>
        <end position="116"/>
    </location>
</feature>
<evidence type="ECO:0000256" key="1">
    <source>
        <dbReference type="ARBA" id="ARBA00004141"/>
    </source>
</evidence>
<evidence type="ECO:0000256" key="7">
    <source>
        <dbReference type="SAM" id="MobiDB-lite"/>
    </source>
</evidence>
<dbReference type="AlphaFoldDB" id="A0A1H6JH42"/>
<keyword evidence="10" id="KW-1185">Reference proteome</keyword>
<feature type="region of interest" description="Disordered" evidence="7">
    <location>
        <begin position="297"/>
        <end position="317"/>
    </location>
</feature>
<dbReference type="GO" id="GO:0010043">
    <property type="term" value="P:response to zinc ion"/>
    <property type="evidence" value="ECO:0007669"/>
    <property type="project" value="TreeGrafter"/>
</dbReference>
<dbReference type="InterPro" id="IPR037294">
    <property type="entry name" value="ABC_BtuC-like"/>
</dbReference>
<sequence>MLHWLTDPFDSDVVLRALIAGVIVACLSAIVGTWVVLRGSAFLGDAMSHGVLPGVALASLMGGNIFIGAMAAALVMAYGVSAVSGRSRLSADTSIGLLLVGMLATGVIIVSHSQSYAVDLTGFLFGDVLAVRSADFAFLGAALVLTAAAAIVGRRAFVAATFDTRKAVTLGLRPQLAAAVLTVLIAVAIVASFRVVGTLLVFGLLIAPPAAAALWANTIPQIMTAAATIGATAVGLGLVISWHAATAGGATIAAVAVGMFFLSLAASTLRRHAAKVGAVVGAAALVVGCGGGGDRAVTTPLPSGDPEAPPAGADESAEPVTRLVVADVDTGESSVFDVLDEVETGVGRFGPVRKLSSDGRFGYLHGPDELTIVDSGSWTFDHGDHSHYYVASPALVGTVALRANSVTANQQAAAVRAGDGGIRVWDRNRLAEHEIRESEADFGVRHDVAQVAPRRDGLLVVTETGQLQAIDDNGSVRPVAGECPAATTPVVLSRSVIFGCANGAVRVSVSGQEPTVTPIPFPAGKPAAAFGQLQHRARHDVLAAIAGDEVWVLDSGRRTWSRVPAVNAVAVNVGDDGEVLTLTRDGVLHAIDIASGAETSNVSVLADGVPADGPLPAIVVDRERAYINNARDREIYEIDYGDQLRIARTFTVDAKPALMVAAGR</sequence>
<evidence type="ECO:0000256" key="5">
    <source>
        <dbReference type="ARBA" id="ARBA00023136"/>
    </source>
</evidence>
<dbReference type="GO" id="GO:0055085">
    <property type="term" value="P:transmembrane transport"/>
    <property type="evidence" value="ECO:0007669"/>
    <property type="project" value="InterPro"/>
</dbReference>
<feature type="transmembrane region" description="Helical" evidence="8">
    <location>
        <begin position="276"/>
        <end position="293"/>
    </location>
</feature>
<feature type="transmembrane region" description="Helical" evidence="8">
    <location>
        <begin position="136"/>
        <end position="153"/>
    </location>
</feature>
<dbReference type="STRING" id="370526.SAMN04489835_2022"/>
<dbReference type="RefSeq" id="WP_083407010.1">
    <property type="nucleotide sequence ID" value="NZ_LT629971.1"/>
</dbReference>
<dbReference type="CDD" id="cd06550">
    <property type="entry name" value="TM_ABC_iron-siderophores_like"/>
    <property type="match status" value="1"/>
</dbReference>
<dbReference type="PANTHER" id="PTHR30477">
    <property type="entry name" value="ABC-TRANSPORTER METAL-BINDING PROTEIN"/>
    <property type="match status" value="1"/>
</dbReference>
<accession>A0A1H6JH42</accession>
<protein>
    <submittedName>
        <fullName evidence="9">ABC-type Mn2+/Zn2+ transport system, permease component</fullName>
    </submittedName>
</protein>
<proteinExistence type="inferred from homology"/>
<feature type="transmembrane region" description="Helical" evidence="8">
    <location>
        <begin position="13"/>
        <end position="37"/>
    </location>
</feature>
<dbReference type="EMBL" id="LT629971">
    <property type="protein sequence ID" value="SEH61269.1"/>
    <property type="molecule type" value="Genomic_DNA"/>
</dbReference>
<dbReference type="SUPFAM" id="SSF50998">
    <property type="entry name" value="Quinoprotein alcohol dehydrogenase-like"/>
    <property type="match status" value="1"/>
</dbReference>
<evidence type="ECO:0000256" key="4">
    <source>
        <dbReference type="ARBA" id="ARBA00022989"/>
    </source>
</evidence>
<feature type="transmembrane region" description="Helical" evidence="8">
    <location>
        <begin position="174"/>
        <end position="193"/>
    </location>
</feature>
<keyword evidence="3 6" id="KW-0812">Transmembrane</keyword>
<feature type="transmembrane region" description="Helical" evidence="8">
    <location>
        <begin position="199"/>
        <end position="216"/>
    </location>
</feature>
<dbReference type="PANTHER" id="PTHR30477:SF13">
    <property type="entry name" value="IRON TRANSPORT SYSTEM MEMBRANE PROTEIN HI_0360-RELATED"/>
    <property type="match status" value="1"/>
</dbReference>
<evidence type="ECO:0000256" key="6">
    <source>
        <dbReference type="RuleBase" id="RU003943"/>
    </source>
</evidence>